<comment type="subcellular location">
    <subcellularLocation>
        <location evidence="1">Cell membrane</location>
        <topology evidence="1">Multi-pass membrane protein</topology>
    </subcellularLocation>
</comment>
<keyword evidence="3 6" id="KW-0812">Transmembrane</keyword>
<feature type="transmembrane region" description="Helical" evidence="6">
    <location>
        <begin position="136"/>
        <end position="155"/>
    </location>
</feature>
<accession>A0ABT3Y090</accession>
<gene>
    <name evidence="7" type="ORF">OEA66_03995</name>
</gene>
<evidence type="ECO:0000313" key="8">
    <source>
        <dbReference type="Proteomes" id="UP001070176"/>
    </source>
</evidence>
<dbReference type="InterPro" id="IPR050833">
    <property type="entry name" value="Poly_Biosynth_Transport"/>
</dbReference>
<evidence type="ECO:0000256" key="6">
    <source>
        <dbReference type="SAM" id="Phobius"/>
    </source>
</evidence>
<evidence type="ECO:0000256" key="2">
    <source>
        <dbReference type="ARBA" id="ARBA00022475"/>
    </source>
</evidence>
<sequence length="513" mass="58212">MKKTISSSASPTSNKRIAKNTLVLYFRMIISMTISLYTSRVILNTLGVEDFGIYNVTGGVVLMFGFFNGAMTSATQRFLSYEIGKNNFVGLKKVFNATQIIHIGIAVIIFVLAETLGFWFVKTYLVIPVERLTAAIWVYHFSVLAFIISILQVPYDALIIAHERMKVYAYVSIIEVILKLIIVFILTWIAFDKLKLYGILVFCVILFITCIYIIYTRKNFKESKFEVVKDDKLYKTLIKYSSWSLFGNLAFVAKGQGINIILNIFFGPMVNAAQAIANQVQATVQGFVTNFQLAVNPQIVKSYASEEKDYLTTLLFRSAKLSFFLMYLLSLPIILEIEQILRLWLKIVPEQAFIFTILTLVVILITCITGPLTASIQATGKIAVYQSVGGTLQMLILPISYILLKYFLNPIIPLCVTIFIETIALFICVFFSSKSVGFSVRHFLKEIIFKNFLIVILTYPFLLLIRNMIDESFVRLMIIGILSIVWTVPIIYISGLTKNEKLFVGNIIKKIKK</sequence>
<comment type="caution">
    <text evidence="7">The sequence shown here is derived from an EMBL/GenBank/DDBJ whole genome shotgun (WGS) entry which is preliminary data.</text>
</comment>
<dbReference type="InterPro" id="IPR002797">
    <property type="entry name" value="Polysacc_synth"/>
</dbReference>
<name>A0ABT3Y090_9FLAO</name>
<feature type="transmembrane region" description="Helical" evidence="6">
    <location>
        <begin position="351"/>
        <end position="370"/>
    </location>
</feature>
<feature type="transmembrane region" description="Helical" evidence="6">
    <location>
        <begin position="324"/>
        <end position="345"/>
    </location>
</feature>
<dbReference type="Proteomes" id="UP001070176">
    <property type="component" value="Unassembled WGS sequence"/>
</dbReference>
<dbReference type="PANTHER" id="PTHR30250">
    <property type="entry name" value="PST FAMILY PREDICTED COLANIC ACID TRANSPORTER"/>
    <property type="match status" value="1"/>
</dbReference>
<feature type="transmembrane region" description="Helical" evidence="6">
    <location>
        <begin position="51"/>
        <end position="71"/>
    </location>
</feature>
<dbReference type="RefSeq" id="WP_267280165.1">
    <property type="nucleotide sequence ID" value="NZ_JAOVZV010000002.1"/>
</dbReference>
<keyword evidence="4 6" id="KW-1133">Transmembrane helix</keyword>
<keyword evidence="2" id="KW-1003">Cell membrane</keyword>
<feature type="transmembrane region" description="Helical" evidence="6">
    <location>
        <begin position="167"/>
        <end position="190"/>
    </location>
</feature>
<evidence type="ECO:0000313" key="7">
    <source>
        <dbReference type="EMBL" id="MCX8531516.1"/>
    </source>
</evidence>
<evidence type="ECO:0000256" key="3">
    <source>
        <dbReference type="ARBA" id="ARBA00022692"/>
    </source>
</evidence>
<reference evidence="7" key="1">
    <citation type="submission" date="2022-10" db="EMBL/GenBank/DDBJ databases">
        <title>Chryseobacterium sp. nov., a novel bacterial species.</title>
        <authorList>
            <person name="Cao Y."/>
        </authorList>
    </citation>
    <scope>NUCLEOTIDE SEQUENCE</scope>
    <source>
        <strain evidence="7">KC 927</strain>
    </source>
</reference>
<evidence type="ECO:0000256" key="1">
    <source>
        <dbReference type="ARBA" id="ARBA00004651"/>
    </source>
</evidence>
<evidence type="ECO:0000256" key="5">
    <source>
        <dbReference type="ARBA" id="ARBA00023136"/>
    </source>
</evidence>
<dbReference type="Pfam" id="PF01943">
    <property type="entry name" value="Polysacc_synt"/>
    <property type="match status" value="1"/>
</dbReference>
<feature type="transmembrane region" description="Helical" evidence="6">
    <location>
        <begin position="410"/>
        <end position="431"/>
    </location>
</feature>
<feature type="transmembrane region" description="Helical" evidence="6">
    <location>
        <begin position="382"/>
        <end position="404"/>
    </location>
</feature>
<feature type="transmembrane region" description="Helical" evidence="6">
    <location>
        <begin position="21"/>
        <end position="39"/>
    </location>
</feature>
<proteinExistence type="predicted"/>
<keyword evidence="8" id="KW-1185">Reference proteome</keyword>
<evidence type="ECO:0000256" key="4">
    <source>
        <dbReference type="ARBA" id="ARBA00022989"/>
    </source>
</evidence>
<feature type="transmembrane region" description="Helical" evidence="6">
    <location>
        <begin position="475"/>
        <end position="493"/>
    </location>
</feature>
<organism evidence="7 8">
    <name type="scientific">Chryseobacterium luquanense</name>
    <dbReference type="NCBI Taxonomy" id="2983766"/>
    <lineage>
        <taxon>Bacteria</taxon>
        <taxon>Pseudomonadati</taxon>
        <taxon>Bacteroidota</taxon>
        <taxon>Flavobacteriia</taxon>
        <taxon>Flavobacteriales</taxon>
        <taxon>Weeksellaceae</taxon>
        <taxon>Chryseobacterium group</taxon>
        <taxon>Chryseobacterium</taxon>
    </lineage>
</organism>
<feature type="transmembrane region" description="Helical" evidence="6">
    <location>
        <begin position="100"/>
        <end position="121"/>
    </location>
</feature>
<feature type="transmembrane region" description="Helical" evidence="6">
    <location>
        <begin position="196"/>
        <end position="215"/>
    </location>
</feature>
<feature type="transmembrane region" description="Helical" evidence="6">
    <location>
        <begin position="452"/>
        <end position="469"/>
    </location>
</feature>
<protein>
    <submittedName>
        <fullName evidence="7">Oligosaccharide flippase family protein</fullName>
    </submittedName>
</protein>
<dbReference type="PANTHER" id="PTHR30250:SF26">
    <property type="entry name" value="PSMA PROTEIN"/>
    <property type="match status" value="1"/>
</dbReference>
<keyword evidence="5 6" id="KW-0472">Membrane</keyword>
<dbReference type="EMBL" id="JAOVZV010000002">
    <property type="protein sequence ID" value="MCX8531516.1"/>
    <property type="molecule type" value="Genomic_DNA"/>
</dbReference>